<proteinExistence type="predicted"/>
<dbReference type="InterPro" id="IPR011053">
    <property type="entry name" value="Single_hybrid_motif"/>
</dbReference>
<dbReference type="Gene3D" id="2.40.50.100">
    <property type="match status" value="1"/>
</dbReference>
<dbReference type="AlphaFoldDB" id="A0A6N9HIG4"/>
<evidence type="ECO:0000256" key="1">
    <source>
        <dbReference type="SAM" id="Coils"/>
    </source>
</evidence>
<dbReference type="Pfam" id="PF26002">
    <property type="entry name" value="Beta-barrel_AprE"/>
    <property type="match status" value="1"/>
</dbReference>
<reference evidence="4 5" key="1">
    <citation type="submission" date="2019-12" db="EMBL/GenBank/DDBJ databases">
        <title>Novel species isolated from a subtropical stream in China.</title>
        <authorList>
            <person name="Lu H."/>
        </authorList>
    </citation>
    <scope>NUCLEOTIDE SEQUENCE [LARGE SCALE GENOMIC DNA]</scope>
    <source>
        <strain evidence="4 5">DS3</strain>
    </source>
</reference>
<accession>A0A6N9HIG4</accession>
<dbReference type="InterPro" id="IPR058982">
    <property type="entry name" value="Beta-barrel_AprE"/>
</dbReference>
<protein>
    <submittedName>
        <fullName evidence="4">HlyD family efflux transporter periplasmic adaptor subunit</fullName>
    </submittedName>
</protein>
<dbReference type="SUPFAM" id="SSF51230">
    <property type="entry name" value="Single hybrid motif"/>
    <property type="match status" value="1"/>
</dbReference>
<dbReference type="Gene3D" id="2.40.30.170">
    <property type="match status" value="1"/>
</dbReference>
<dbReference type="PRINTS" id="PR01490">
    <property type="entry name" value="RTXTOXIND"/>
</dbReference>
<dbReference type="EMBL" id="WWCJ01000010">
    <property type="protein sequence ID" value="MYN03411.1"/>
    <property type="molecule type" value="Genomic_DNA"/>
</dbReference>
<dbReference type="Proteomes" id="UP000448575">
    <property type="component" value="Unassembled WGS sequence"/>
</dbReference>
<gene>
    <name evidence="4" type="ORF">GTP41_15045</name>
</gene>
<dbReference type="PANTHER" id="PTHR30386:SF28">
    <property type="entry name" value="EXPORTED PROTEIN"/>
    <property type="match status" value="1"/>
</dbReference>
<evidence type="ECO:0000313" key="4">
    <source>
        <dbReference type="EMBL" id="MYN03411.1"/>
    </source>
</evidence>
<keyword evidence="2" id="KW-0472">Membrane</keyword>
<comment type="caution">
    <text evidence="4">The sequence shown here is derived from an EMBL/GenBank/DDBJ whole genome shotgun (WGS) entry which is preliminary data.</text>
</comment>
<keyword evidence="1" id="KW-0175">Coiled coil</keyword>
<evidence type="ECO:0000256" key="2">
    <source>
        <dbReference type="SAM" id="Phobius"/>
    </source>
</evidence>
<evidence type="ECO:0000313" key="5">
    <source>
        <dbReference type="Proteomes" id="UP000448575"/>
    </source>
</evidence>
<dbReference type="PANTHER" id="PTHR30386">
    <property type="entry name" value="MEMBRANE FUSION SUBUNIT OF EMRAB-TOLC MULTIDRUG EFFLUX PUMP"/>
    <property type="match status" value="1"/>
</dbReference>
<keyword evidence="2" id="KW-1133">Transmembrane helix</keyword>
<keyword evidence="5" id="KW-1185">Reference proteome</keyword>
<evidence type="ECO:0000259" key="3">
    <source>
        <dbReference type="Pfam" id="PF26002"/>
    </source>
</evidence>
<feature type="domain" description="AprE-like beta-barrel" evidence="3">
    <location>
        <begin position="313"/>
        <end position="411"/>
    </location>
</feature>
<feature type="transmembrane region" description="Helical" evidence="2">
    <location>
        <begin position="36"/>
        <end position="57"/>
    </location>
</feature>
<keyword evidence="2" id="KW-0812">Transmembrane</keyword>
<feature type="coiled-coil region" evidence="1">
    <location>
        <begin position="138"/>
        <end position="172"/>
    </location>
</feature>
<dbReference type="RefSeq" id="WP_161026391.1">
    <property type="nucleotide sequence ID" value="NZ_WWCJ01000010.1"/>
</dbReference>
<organism evidence="4 5">
    <name type="scientific">Pseudoduganella guangdongensis</name>
    <dbReference type="NCBI Taxonomy" id="2692179"/>
    <lineage>
        <taxon>Bacteria</taxon>
        <taxon>Pseudomonadati</taxon>
        <taxon>Pseudomonadota</taxon>
        <taxon>Betaproteobacteria</taxon>
        <taxon>Burkholderiales</taxon>
        <taxon>Oxalobacteraceae</taxon>
        <taxon>Telluria group</taxon>
        <taxon>Pseudoduganella</taxon>
    </lineage>
</organism>
<name>A0A6N9HIG4_9BURK</name>
<sequence>MSADAKPPLFRPEVAQALTSNWLGSIRLKHTMSGTVVAAVALSIAGALVAFVALGSFTQKARVGGLVVPVNGALAVTTPQAGTLVRSLVAEGSTVKAGDLLFELSSERQQSGGELSTLIAQQLTIRREALQSERTARIAMAREKQRAIEARIANAEAEQVQLGNEIKLATRRKGLAQQSVGKYETLQASGFVSQAQTQQKQEELIDTEARLSALARSQSQLASTLVNLRAEREQLGQDLDGELAQFRRAEATLEQEAVQNRDRRRTLVVAPQAGTLTALNYHVGQALSAGQSLATLVPGAADGAALEANLYAPSRTAGFVKPGQKVLIRYQAFPYQKFGLHGGEIVDVSRTPFAPSELPANIAGTILGTVSRGASNEALYRIRVKLDRQAIQVYGDSLAVKPGMTLEADIVQDQRKIWEWIAEPLIAIAPRQKSNE</sequence>
<dbReference type="InterPro" id="IPR050739">
    <property type="entry name" value="MFP"/>
</dbReference>